<dbReference type="InterPro" id="IPR029062">
    <property type="entry name" value="Class_I_gatase-like"/>
</dbReference>
<reference evidence="1" key="1">
    <citation type="submission" date="2020-04" db="EMBL/GenBank/DDBJ databases">
        <authorList>
            <person name="Zhang T."/>
        </authorList>
    </citation>
    <scope>NUCLEOTIDE SEQUENCE</scope>
    <source>
        <strain evidence="1">HKST-UBA02</strain>
    </source>
</reference>
<name>A0A956NJF5_UNCEI</name>
<dbReference type="Proteomes" id="UP000739538">
    <property type="component" value="Unassembled WGS sequence"/>
</dbReference>
<dbReference type="EMBL" id="JAGQHS010000230">
    <property type="protein sequence ID" value="MCA9758913.1"/>
    <property type="molecule type" value="Genomic_DNA"/>
</dbReference>
<reference evidence="1" key="2">
    <citation type="journal article" date="2021" name="Microbiome">
        <title>Successional dynamics and alternative stable states in a saline activated sludge microbial community over 9 years.</title>
        <authorList>
            <person name="Wang Y."/>
            <person name="Ye J."/>
            <person name="Ju F."/>
            <person name="Liu L."/>
            <person name="Boyd J.A."/>
            <person name="Deng Y."/>
            <person name="Parks D.H."/>
            <person name="Jiang X."/>
            <person name="Yin X."/>
            <person name="Woodcroft B.J."/>
            <person name="Tyson G.W."/>
            <person name="Hugenholtz P."/>
            <person name="Polz M.F."/>
            <person name="Zhang T."/>
        </authorList>
    </citation>
    <scope>NUCLEOTIDE SEQUENCE</scope>
    <source>
        <strain evidence="1">HKST-UBA02</strain>
    </source>
</reference>
<dbReference type="AlphaFoldDB" id="A0A956NJF5"/>
<gene>
    <name evidence="1" type="ORF">KDA27_24170</name>
</gene>
<dbReference type="Gene3D" id="3.40.50.880">
    <property type="match status" value="1"/>
</dbReference>
<protein>
    <recommendedName>
        <fullName evidence="3">FlgD Ig-like domain-containing protein</fullName>
    </recommendedName>
</protein>
<proteinExistence type="predicted"/>
<evidence type="ECO:0000313" key="1">
    <source>
        <dbReference type="EMBL" id="MCA9758913.1"/>
    </source>
</evidence>
<evidence type="ECO:0008006" key="3">
    <source>
        <dbReference type="Google" id="ProtNLM"/>
    </source>
</evidence>
<organism evidence="1 2">
    <name type="scientific">Eiseniibacteriota bacterium</name>
    <dbReference type="NCBI Taxonomy" id="2212470"/>
    <lineage>
        <taxon>Bacteria</taxon>
        <taxon>Candidatus Eiseniibacteriota</taxon>
    </lineage>
</organism>
<accession>A0A956NJF5</accession>
<dbReference type="SUPFAM" id="SSF52317">
    <property type="entry name" value="Class I glutamine amidotransferase-like"/>
    <property type="match status" value="1"/>
</dbReference>
<comment type="caution">
    <text evidence="1">The sequence shown here is derived from an EMBL/GenBank/DDBJ whole genome shotgun (WGS) entry which is preliminary data.</text>
</comment>
<dbReference type="Gene3D" id="2.60.40.4070">
    <property type="match status" value="1"/>
</dbReference>
<sequence length="588" mass="62368">METEMRAARYGVTGVPDVRVDGTRSFVGAGTCEEQVVLYRDAFQDALRGEDWLSPVEITGSLDITGNTATISATLELLDPGVFDAHQVTVFLIEEQVEWCCGYNGQDVWDGVVRMARSTPASLTTLGQTVFVSEAIDITGMTPENLHPVVAFEGIEGSRHVVQASDLSPLPYAFAASFPRLVGSTEGGDDSVELTGTLYNFGEFSDTFEISIDDAFGWPVEIEALGGTGSPELQTVTIDAGSSTEVVVRIHASGAPRVGRGMVSVRSQHLSQAQEIEATVFHGTPSVQLVTDAGPGSSHVRFETALDELAQPYDSWFTRTAGPPGPGLLRGYDAVVWQTGLLTGNMVSDREEDVLRDYLANGGGLFVSSMGLVGSRTPGDPFLADQLGTADWTNDAGAVEGNGVLADPITDGLVLTFEWSSPDRNDVDWLTPSPQGTGILENEVGATIGVRTEPVTGGRSVFLPVFVEAIPEGATPPNDLSTLLGRVIDWLTETDVSSVPAPDTGVSPPALFAWPAPFRGSVQIRSDAGGSLEVFDLAGRSVRSLGVGELGVWSWDGKDSAGRDVPPGVYFVRNGAQSERGTKLIRIE</sequence>
<evidence type="ECO:0000313" key="2">
    <source>
        <dbReference type="Proteomes" id="UP000739538"/>
    </source>
</evidence>